<sequence length="145" mass="15760">MHLVIFVVAALQFSIGFSSAEGWGINNAENAAASVMSEVLQLYPSQSLETSVRATSICMANYLISEGILNDRNAPTLAMAFTKSFENIASETENKYKGVLDGFVNFVTSLTPMTPERGLKLAQKCEEAVQLENARQSCGNFYTTS</sequence>
<reference evidence="3" key="1">
    <citation type="submission" date="2020-08" db="EMBL/GenBank/DDBJ databases">
        <title>Multicomponent nature underlies the extraordinary mechanical properties of spider dragline silk.</title>
        <authorList>
            <person name="Kono N."/>
            <person name="Nakamura H."/>
            <person name="Mori M."/>
            <person name="Yoshida Y."/>
            <person name="Ohtoshi R."/>
            <person name="Malay A.D."/>
            <person name="Moran D.A.P."/>
            <person name="Tomita M."/>
            <person name="Numata K."/>
            <person name="Arakawa K."/>
        </authorList>
    </citation>
    <scope>NUCLEOTIDE SEQUENCE</scope>
</reference>
<comment type="caution">
    <text evidence="3">The sequence shown here is derived from an EMBL/GenBank/DDBJ whole genome shotgun (WGS) entry which is preliminary data.</text>
</comment>
<dbReference type="Pfam" id="PF12042">
    <property type="entry name" value="RP1-2"/>
    <property type="match status" value="1"/>
</dbReference>
<keyword evidence="4" id="KW-1185">Reference proteome</keyword>
<feature type="chain" id="PRO_5036475731" description="Tubuliform egg casing silk strands structural domain-containing protein" evidence="1">
    <location>
        <begin position="21"/>
        <end position="145"/>
    </location>
</feature>
<protein>
    <recommendedName>
        <fullName evidence="2">Tubuliform egg casing silk strands structural domain-containing protein</fullName>
    </recommendedName>
</protein>
<feature type="domain" description="Tubuliform egg casing silk strands structural" evidence="2">
    <location>
        <begin position="14"/>
        <end position="91"/>
    </location>
</feature>
<dbReference type="Proteomes" id="UP000887013">
    <property type="component" value="Unassembled WGS sequence"/>
</dbReference>
<gene>
    <name evidence="3" type="ORF">NPIL_344421</name>
</gene>
<dbReference type="Gene3D" id="1.10.274.60">
    <property type="entry name" value="Spidroin, repetitive domain"/>
    <property type="match status" value="1"/>
</dbReference>
<evidence type="ECO:0000256" key="1">
    <source>
        <dbReference type="SAM" id="SignalP"/>
    </source>
</evidence>
<dbReference type="AlphaFoldDB" id="A0A8X6MAG9"/>
<feature type="signal peptide" evidence="1">
    <location>
        <begin position="1"/>
        <end position="20"/>
    </location>
</feature>
<name>A0A8X6MAG9_NEPPI</name>
<accession>A0A8X6MAG9</accession>
<keyword evidence="1" id="KW-0732">Signal</keyword>
<evidence type="ECO:0000259" key="2">
    <source>
        <dbReference type="Pfam" id="PF12042"/>
    </source>
</evidence>
<dbReference type="InterPro" id="IPR021915">
    <property type="entry name" value="RP1-2"/>
</dbReference>
<organism evidence="3 4">
    <name type="scientific">Nephila pilipes</name>
    <name type="common">Giant wood spider</name>
    <name type="synonym">Nephila maculata</name>
    <dbReference type="NCBI Taxonomy" id="299642"/>
    <lineage>
        <taxon>Eukaryota</taxon>
        <taxon>Metazoa</taxon>
        <taxon>Ecdysozoa</taxon>
        <taxon>Arthropoda</taxon>
        <taxon>Chelicerata</taxon>
        <taxon>Arachnida</taxon>
        <taxon>Araneae</taxon>
        <taxon>Araneomorphae</taxon>
        <taxon>Entelegynae</taxon>
        <taxon>Araneoidea</taxon>
        <taxon>Nephilidae</taxon>
        <taxon>Nephila</taxon>
    </lineage>
</organism>
<proteinExistence type="predicted"/>
<dbReference type="InterPro" id="IPR043070">
    <property type="entry name" value="Spidroin_repeat"/>
</dbReference>
<evidence type="ECO:0000313" key="4">
    <source>
        <dbReference type="Proteomes" id="UP000887013"/>
    </source>
</evidence>
<dbReference type="EMBL" id="BMAW01042777">
    <property type="protein sequence ID" value="GFS36039.1"/>
    <property type="molecule type" value="Genomic_DNA"/>
</dbReference>
<evidence type="ECO:0000313" key="3">
    <source>
        <dbReference type="EMBL" id="GFS36039.1"/>
    </source>
</evidence>
<dbReference type="OrthoDB" id="6469059at2759"/>